<feature type="chain" id="PRO_5020258668" evidence="1">
    <location>
        <begin position="26"/>
        <end position="262"/>
    </location>
</feature>
<protein>
    <submittedName>
        <fullName evidence="2">SGNH/GDSL hydrolase family protein</fullName>
    </submittedName>
</protein>
<accession>A0A4D7AXW1</accession>
<dbReference type="PANTHER" id="PTHR30383:SF5">
    <property type="entry name" value="SGNH HYDROLASE-TYPE ESTERASE DOMAIN-CONTAINING PROTEIN"/>
    <property type="match status" value="1"/>
</dbReference>
<reference evidence="2 3" key="1">
    <citation type="submission" date="2019-04" db="EMBL/GenBank/DDBJ databases">
        <title>Phreatobacter aquaticus sp. nov.</title>
        <authorList>
            <person name="Choi A."/>
        </authorList>
    </citation>
    <scope>NUCLEOTIDE SEQUENCE [LARGE SCALE GENOMIC DNA]</scope>
    <source>
        <strain evidence="2 3">KCTC 52518</strain>
    </source>
</reference>
<dbReference type="CDD" id="cd00229">
    <property type="entry name" value="SGNH_hydrolase"/>
    <property type="match status" value="1"/>
</dbReference>
<dbReference type="InterPro" id="IPR051532">
    <property type="entry name" value="Ester_Hydrolysis_Enzymes"/>
</dbReference>
<dbReference type="AlphaFoldDB" id="A0A4D7AXW1"/>
<keyword evidence="2" id="KW-0378">Hydrolase</keyword>
<dbReference type="PANTHER" id="PTHR30383">
    <property type="entry name" value="THIOESTERASE 1/PROTEASE 1/LYSOPHOSPHOLIPASE L1"/>
    <property type="match status" value="1"/>
</dbReference>
<dbReference type="KEGG" id="pstg:E8M01_05385"/>
<keyword evidence="3" id="KW-1185">Reference proteome</keyword>
<evidence type="ECO:0000313" key="3">
    <source>
        <dbReference type="Proteomes" id="UP000298781"/>
    </source>
</evidence>
<evidence type="ECO:0000256" key="1">
    <source>
        <dbReference type="SAM" id="SignalP"/>
    </source>
</evidence>
<gene>
    <name evidence="2" type="ORF">E8M01_05385</name>
</gene>
<dbReference type="Gene3D" id="3.40.50.1110">
    <property type="entry name" value="SGNH hydrolase"/>
    <property type="match status" value="1"/>
</dbReference>
<proteinExistence type="predicted"/>
<dbReference type="Pfam" id="PF25182">
    <property type="entry name" value="NonGDSL"/>
    <property type="match status" value="1"/>
</dbReference>
<dbReference type="InterPro" id="IPR057572">
    <property type="entry name" value="NonGDSL"/>
</dbReference>
<dbReference type="GO" id="GO:0004622">
    <property type="term" value="F:phosphatidylcholine lysophospholipase activity"/>
    <property type="evidence" value="ECO:0007669"/>
    <property type="project" value="TreeGrafter"/>
</dbReference>
<dbReference type="SUPFAM" id="SSF52266">
    <property type="entry name" value="SGNH hydrolase"/>
    <property type="match status" value="1"/>
</dbReference>
<feature type="signal peptide" evidence="1">
    <location>
        <begin position="1"/>
        <end position="25"/>
    </location>
</feature>
<dbReference type="OrthoDB" id="7203637at2"/>
<dbReference type="RefSeq" id="WP_136959180.1">
    <property type="nucleotide sequence ID" value="NZ_CP039690.1"/>
</dbReference>
<keyword evidence="1" id="KW-0732">Signal</keyword>
<sequence length="262" mass="28444">MIRATAKTLLTAALLAGLSVAPAGAAGGDMAAGRSRCAVSGELRAFTQDLPHARAALREGRTLTIVTLGSSSTQGVGASSAETSYPAVLQAELARLLPGHDIKVVNQGVGGNSALQMFHRMDDDVLEESPALVIWQTGVNDAIHDIGIERFKRILRKGIVKLREADTDLVFMDQQPVPRVERYPLYQDYLMALREVAAETRTPVYRRFDVMAQLLREGRLRDDEIFSADALHMVDGGYFCVGVTLARTIAEKLSPRAAEAIR</sequence>
<organism evidence="2 3">
    <name type="scientific">Phreatobacter stygius</name>
    <dbReference type="NCBI Taxonomy" id="1940610"/>
    <lineage>
        <taxon>Bacteria</taxon>
        <taxon>Pseudomonadati</taxon>
        <taxon>Pseudomonadota</taxon>
        <taxon>Alphaproteobacteria</taxon>
        <taxon>Hyphomicrobiales</taxon>
        <taxon>Phreatobacteraceae</taxon>
        <taxon>Phreatobacter</taxon>
    </lineage>
</organism>
<dbReference type="Proteomes" id="UP000298781">
    <property type="component" value="Chromosome"/>
</dbReference>
<dbReference type="EMBL" id="CP039690">
    <property type="protein sequence ID" value="QCI63723.1"/>
    <property type="molecule type" value="Genomic_DNA"/>
</dbReference>
<name>A0A4D7AXW1_9HYPH</name>
<evidence type="ECO:0000313" key="2">
    <source>
        <dbReference type="EMBL" id="QCI63723.1"/>
    </source>
</evidence>
<dbReference type="InterPro" id="IPR036514">
    <property type="entry name" value="SGNH_hydro_sf"/>
</dbReference>